<feature type="compositionally biased region" description="Pro residues" evidence="1">
    <location>
        <begin position="66"/>
        <end position="82"/>
    </location>
</feature>
<protein>
    <submittedName>
        <fullName evidence="2">3-hydroxyisobutyrate dehydrogenase family protein</fullName>
    </submittedName>
</protein>
<evidence type="ECO:0000313" key="2">
    <source>
        <dbReference type="EMBL" id="CAG7648266.1"/>
    </source>
</evidence>
<keyword evidence="3" id="KW-1185">Reference proteome</keyword>
<feature type="region of interest" description="Disordered" evidence="1">
    <location>
        <begin position="42"/>
        <end position="82"/>
    </location>
</feature>
<feature type="region of interest" description="Disordered" evidence="1">
    <location>
        <begin position="295"/>
        <end position="323"/>
    </location>
</feature>
<feature type="compositionally biased region" description="Basic and acidic residues" evidence="1">
    <location>
        <begin position="216"/>
        <end position="230"/>
    </location>
</feature>
<organism evidence="2 3">
    <name type="scientific">Actinacidiphila bryophytorum</name>
    <dbReference type="NCBI Taxonomy" id="1436133"/>
    <lineage>
        <taxon>Bacteria</taxon>
        <taxon>Bacillati</taxon>
        <taxon>Actinomycetota</taxon>
        <taxon>Actinomycetes</taxon>
        <taxon>Kitasatosporales</taxon>
        <taxon>Streptomycetaceae</taxon>
        <taxon>Actinacidiphila</taxon>
    </lineage>
</organism>
<evidence type="ECO:0000313" key="3">
    <source>
        <dbReference type="Proteomes" id="UP001153328"/>
    </source>
</evidence>
<dbReference type="Proteomes" id="UP001153328">
    <property type="component" value="Unassembled WGS sequence"/>
</dbReference>
<feature type="compositionally biased region" description="Basic residues" evidence="1">
    <location>
        <begin position="202"/>
        <end position="215"/>
    </location>
</feature>
<reference evidence="2" key="1">
    <citation type="submission" date="2021-06" db="EMBL/GenBank/DDBJ databases">
        <authorList>
            <person name="Arsene-Ploetze F."/>
        </authorList>
    </citation>
    <scope>NUCLEOTIDE SEQUENCE</scope>
    <source>
        <strain evidence="2">SBRY1</strain>
    </source>
</reference>
<name>A0A9W4H3V0_9ACTN</name>
<dbReference type="AlphaFoldDB" id="A0A9W4H3V0"/>
<accession>A0A9W4H3V0</accession>
<proteinExistence type="predicted"/>
<feature type="region of interest" description="Disordered" evidence="1">
    <location>
        <begin position="337"/>
        <end position="356"/>
    </location>
</feature>
<dbReference type="EMBL" id="CAJVAX010000018">
    <property type="protein sequence ID" value="CAG7648266.1"/>
    <property type="molecule type" value="Genomic_DNA"/>
</dbReference>
<evidence type="ECO:0000256" key="1">
    <source>
        <dbReference type="SAM" id="MobiDB-lite"/>
    </source>
</evidence>
<feature type="compositionally biased region" description="Basic residues" evidence="1">
    <location>
        <begin position="127"/>
        <end position="152"/>
    </location>
</feature>
<feature type="region of interest" description="Disordered" evidence="1">
    <location>
        <begin position="112"/>
        <end position="230"/>
    </location>
</feature>
<sequence length="356" mass="40694">MPDCTASAFSLIPSCTRRWPMRRARSSVCDCCAASAWEFMAGPPSIKRRPGHPAAPSGGRTDPRPHPCPAARRPPPPRPGPWPGCRDSWAVFGRYAGFARIRRCRDATVSPQISVPTERSPRDRKQAAHRLGRPGRTRTGRRHPHRHARAGRGRHDLLHRLELHHLQPRADQHRTADDGDRGRAAERRRPAQPDRQLSGARLLRHVRDTRRHRTARRELQRDPHRDRHRDDHLGRRAVDVVHLHRHGRAHRVRHRADRDRHRHVRRVPRREGGGDLHRGQPGLRRLRHRHRCDQPRLRHRPDHPPAVAAVRRGVPGGPRGASRTAIRRACRAVLRPSAGPGRRRCRRAGIRGGSPG</sequence>
<comment type="caution">
    <text evidence="2">The sequence shown here is derived from an EMBL/GenBank/DDBJ whole genome shotgun (WGS) entry which is preliminary data.</text>
</comment>
<gene>
    <name evidence="2" type="ORF">SBRY_40886</name>
</gene>
<feature type="compositionally biased region" description="Basic and acidic residues" evidence="1">
    <location>
        <begin position="153"/>
        <end position="192"/>
    </location>
</feature>